<dbReference type="InParanoid" id="L2GPJ7"/>
<protein>
    <recommendedName>
        <fullName evidence="5">DUF2828 family protein</fullName>
    </recommendedName>
</protein>
<evidence type="ECO:0000259" key="2">
    <source>
        <dbReference type="Pfam" id="PF25043"/>
    </source>
</evidence>
<dbReference type="Pfam" id="PF11443">
    <property type="entry name" value="DUF2828"/>
    <property type="match status" value="1"/>
</dbReference>
<reference evidence="4" key="1">
    <citation type="submission" date="2011-05" db="EMBL/GenBank/DDBJ databases">
        <title>The genome sequence of Vittaforma corneae strain ATCC 50505.</title>
        <authorList>
            <consortium name="The Broad Institute Genome Sequencing Platform"/>
            <person name="Cuomo C."/>
            <person name="Didier E."/>
            <person name="Bowers L."/>
            <person name="Young S.K."/>
            <person name="Zeng Q."/>
            <person name="Gargeya S."/>
            <person name="Fitzgerald M."/>
            <person name="Haas B."/>
            <person name="Abouelleil A."/>
            <person name="Alvarado L."/>
            <person name="Arachchi H.M."/>
            <person name="Berlin A."/>
            <person name="Chapman S.B."/>
            <person name="Gearin G."/>
            <person name="Goldberg J."/>
            <person name="Griggs A."/>
            <person name="Gujja S."/>
            <person name="Hansen M."/>
            <person name="Heiman D."/>
            <person name="Howarth C."/>
            <person name="Larimer J."/>
            <person name="Lui A."/>
            <person name="MacDonald P.J.P."/>
            <person name="McCowen C."/>
            <person name="Montmayeur A."/>
            <person name="Murphy C."/>
            <person name="Neiman D."/>
            <person name="Pearson M."/>
            <person name="Priest M."/>
            <person name="Roberts A."/>
            <person name="Saif S."/>
            <person name="Shea T."/>
            <person name="Sisk P."/>
            <person name="Stolte C."/>
            <person name="Sykes S."/>
            <person name="Wortman J."/>
            <person name="Nusbaum C."/>
            <person name="Birren B."/>
        </authorList>
    </citation>
    <scope>NUCLEOTIDE SEQUENCE [LARGE SCALE GENOMIC DNA]</scope>
    <source>
        <strain evidence="4">ATCC 50505</strain>
    </source>
</reference>
<dbReference type="GeneID" id="19881004"/>
<gene>
    <name evidence="3" type="ORF">VICG_00286</name>
</gene>
<dbReference type="InterPro" id="IPR036465">
    <property type="entry name" value="vWFA_dom_sf"/>
</dbReference>
<feature type="domain" description="DUF2828" evidence="1">
    <location>
        <begin position="166"/>
        <end position="262"/>
    </location>
</feature>
<proteinExistence type="predicted"/>
<feature type="domain" description="DUF7788" evidence="2">
    <location>
        <begin position="271"/>
        <end position="341"/>
    </location>
</feature>
<dbReference type="VEuPathDB" id="MicrosporidiaDB:VICG_00286"/>
<organism evidence="3 4">
    <name type="scientific">Vittaforma corneae (strain ATCC 50505)</name>
    <name type="common">Microsporidian parasite</name>
    <name type="synonym">Nosema corneum</name>
    <dbReference type="NCBI Taxonomy" id="993615"/>
    <lineage>
        <taxon>Eukaryota</taxon>
        <taxon>Fungi</taxon>
        <taxon>Fungi incertae sedis</taxon>
        <taxon>Microsporidia</taxon>
        <taxon>Nosematidae</taxon>
        <taxon>Vittaforma</taxon>
    </lineage>
</organism>
<dbReference type="PANTHER" id="PTHR31373">
    <property type="entry name" value="OS06G0652100 PROTEIN"/>
    <property type="match status" value="1"/>
</dbReference>
<dbReference type="EMBL" id="JH370131">
    <property type="protein sequence ID" value="ELA42534.1"/>
    <property type="molecule type" value="Genomic_DNA"/>
</dbReference>
<evidence type="ECO:0000313" key="4">
    <source>
        <dbReference type="Proteomes" id="UP000011082"/>
    </source>
</evidence>
<feature type="non-terminal residue" evidence="3">
    <location>
        <position position="341"/>
    </location>
</feature>
<sequence>MDGMGFVEEAENLTHTENEALAYKSTAIPTVDLFFIIGASRGMDITPLFAKSFEYCREDSVRIALWARDIRGGAGERKLFRDVLEYVEQKDLGLFKRMAAKVPVVGRWDDMLVAKTDEGFEHVSELVRKGIEEEAGRGDRSLAAKWMPREGDVAKRLRERWGLAPKQYRKYLVEHTKVVESDMCERRWEEIEFEEVPSLALARYTAAFKRHSAERFGGFIEKVKSGEVRINAEAVYPYDVLKTLKMQGEEVAEEQWKALADYTKGQAILPMVDVSGSMGSAVGGSHSLTCMDVAVALGLYISTKQKGPFRDLMLTLHSNPEFVSTKDKGTLKEKVDAVMRM</sequence>
<dbReference type="OMA" id="GRWDDLY"/>
<accession>L2GPJ7</accession>
<dbReference type="PANTHER" id="PTHR31373:SF27">
    <property type="entry name" value="TROVE DOMAIN-CONTAINING PROTEIN"/>
    <property type="match status" value="1"/>
</dbReference>
<dbReference type="RefSeq" id="XP_007603739.1">
    <property type="nucleotide sequence ID" value="XM_007603677.1"/>
</dbReference>
<dbReference type="Pfam" id="PF25043">
    <property type="entry name" value="DUF7788"/>
    <property type="match status" value="1"/>
</dbReference>
<name>L2GPJ7_VITCO</name>
<dbReference type="AlphaFoldDB" id="L2GPJ7"/>
<keyword evidence="4" id="KW-1185">Reference proteome</keyword>
<evidence type="ECO:0000259" key="1">
    <source>
        <dbReference type="Pfam" id="PF11443"/>
    </source>
</evidence>
<dbReference type="Proteomes" id="UP000011082">
    <property type="component" value="Unassembled WGS sequence"/>
</dbReference>
<dbReference type="OrthoDB" id="2125018at2759"/>
<evidence type="ECO:0000313" key="3">
    <source>
        <dbReference type="EMBL" id="ELA42534.1"/>
    </source>
</evidence>
<dbReference type="InterPro" id="IPR056690">
    <property type="entry name" value="DUF7788"/>
</dbReference>
<dbReference type="InterPro" id="IPR058580">
    <property type="entry name" value="DUF2828"/>
</dbReference>
<dbReference type="Gene3D" id="3.40.50.410">
    <property type="entry name" value="von Willebrand factor, type A domain"/>
    <property type="match status" value="1"/>
</dbReference>
<evidence type="ECO:0008006" key="5">
    <source>
        <dbReference type="Google" id="ProtNLM"/>
    </source>
</evidence>
<dbReference type="InterPro" id="IPR011205">
    <property type="entry name" value="UCP015417_vWA"/>
</dbReference>
<dbReference type="HOGENOM" id="CLU_011744_1_2_1"/>